<reference evidence="1 2" key="1">
    <citation type="submission" date="2018-09" db="EMBL/GenBank/DDBJ databases">
        <title>The draft genome of Acinetobacter spp. strains.</title>
        <authorList>
            <person name="Qin J."/>
            <person name="Feng Y."/>
            <person name="Zong Z."/>
        </authorList>
    </citation>
    <scope>NUCLEOTIDE SEQUENCE [LARGE SCALE GENOMIC DNA]</scope>
    <source>
        <strain evidence="1 2">WCHAc060012</strain>
    </source>
</reference>
<name>A0A3A8EMP1_9GAMM</name>
<accession>A0A3A8EMP1</accession>
<evidence type="ECO:0000313" key="1">
    <source>
        <dbReference type="EMBL" id="RKG34746.1"/>
    </source>
</evidence>
<gene>
    <name evidence="1" type="ORF">D7V32_00360</name>
</gene>
<dbReference type="InterPro" id="IPR052194">
    <property type="entry name" value="MESH1"/>
</dbReference>
<dbReference type="OrthoDB" id="9802385at2"/>
<dbReference type="GO" id="GO:0008893">
    <property type="term" value="F:guanosine-3',5'-bis(diphosphate) 3'-diphosphatase activity"/>
    <property type="evidence" value="ECO:0007669"/>
    <property type="project" value="TreeGrafter"/>
</dbReference>
<keyword evidence="2" id="KW-1185">Reference proteome</keyword>
<dbReference type="Gene3D" id="1.10.3210.10">
    <property type="entry name" value="Hypothetical protein af1432"/>
    <property type="match status" value="1"/>
</dbReference>
<dbReference type="EMBL" id="RAXV01000001">
    <property type="protein sequence ID" value="RKG34746.1"/>
    <property type="molecule type" value="Genomic_DNA"/>
</dbReference>
<comment type="caution">
    <text evidence="1">The sequence shown here is derived from an EMBL/GenBank/DDBJ whole genome shotgun (WGS) entry which is preliminary data.</text>
</comment>
<dbReference type="SUPFAM" id="SSF109604">
    <property type="entry name" value="HD-domain/PDEase-like"/>
    <property type="match status" value="1"/>
</dbReference>
<dbReference type="Pfam" id="PF13328">
    <property type="entry name" value="HD_4"/>
    <property type="match status" value="1"/>
</dbReference>
<dbReference type="PANTHER" id="PTHR46246">
    <property type="entry name" value="GUANOSINE-3',5'-BIS(DIPHOSPHATE) 3'-PYROPHOSPHOHYDROLASE MESH1"/>
    <property type="match status" value="1"/>
</dbReference>
<proteinExistence type="predicted"/>
<sequence length="256" mass="29468">MSTLEQAIRFAAAQHQGQKDKAGQPYITHPLRVMQNVSSNDAKMAAVMHDLLEDTNTKVHDLAALGFSQTVLNAVIALTKLEHDSRFSAAQRTVKNAIACQVKLADLTDNMDLSRLQKITVKDLARLKQYQHVYTVILEADQIHRLIQRCQPPRDYPLFEYSSRQENYLFILNLMQDVRHPCSRLKIGSAQTYAILFKDCAAYFSWCKRQSQQVNLSYAQQLIYRADQLLFNRYFSDALSRNIIKKILQDFQKALL</sequence>
<organism evidence="1 2">
    <name type="scientific">Acinetobacter tianfuensis</name>
    <dbReference type="NCBI Taxonomy" id="2419603"/>
    <lineage>
        <taxon>Bacteria</taxon>
        <taxon>Pseudomonadati</taxon>
        <taxon>Pseudomonadota</taxon>
        <taxon>Gammaproteobacteria</taxon>
        <taxon>Moraxellales</taxon>
        <taxon>Moraxellaceae</taxon>
        <taxon>Acinetobacter</taxon>
    </lineage>
</organism>
<evidence type="ECO:0000313" key="2">
    <source>
        <dbReference type="Proteomes" id="UP000282388"/>
    </source>
</evidence>
<dbReference type="PANTHER" id="PTHR46246:SF1">
    <property type="entry name" value="GUANOSINE-3',5'-BIS(DIPHOSPHATE) 3'-PYROPHOSPHOHYDROLASE MESH1"/>
    <property type="match status" value="1"/>
</dbReference>
<dbReference type="Proteomes" id="UP000282388">
    <property type="component" value="Unassembled WGS sequence"/>
</dbReference>
<protein>
    <submittedName>
        <fullName evidence="1">HD domain-containing protein</fullName>
    </submittedName>
</protein>
<dbReference type="AlphaFoldDB" id="A0A3A8EMP1"/>